<dbReference type="Proteomes" id="UP001180020">
    <property type="component" value="Unassembled WGS sequence"/>
</dbReference>
<feature type="domain" description="Legume lectin" evidence="4">
    <location>
        <begin position="26"/>
        <end position="173"/>
    </location>
</feature>
<dbReference type="PROSITE" id="PS00307">
    <property type="entry name" value="LECTIN_LEGUME_BETA"/>
    <property type="match status" value="1"/>
</dbReference>
<evidence type="ECO:0000256" key="3">
    <source>
        <dbReference type="SAM" id="SignalP"/>
    </source>
</evidence>
<protein>
    <recommendedName>
        <fullName evidence="4">Legume lectin domain-containing protein</fullName>
    </recommendedName>
</protein>
<dbReference type="PANTHER" id="PTHR32401">
    <property type="entry name" value="CONCANAVALIN A-LIKE LECTIN FAMILY PROTEIN"/>
    <property type="match status" value="1"/>
</dbReference>
<feature type="signal peptide" evidence="3">
    <location>
        <begin position="1"/>
        <end position="25"/>
    </location>
</feature>
<reference evidence="5" key="2">
    <citation type="submission" date="2023-06" db="EMBL/GenBank/DDBJ databases">
        <authorList>
            <person name="Ma L."/>
            <person name="Liu K.-W."/>
            <person name="Li Z."/>
            <person name="Hsiao Y.-Y."/>
            <person name="Qi Y."/>
            <person name="Fu T."/>
            <person name="Tang G."/>
            <person name="Zhang D."/>
            <person name="Sun W.-H."/>
            <person name="Liu D.-K."/>
            <person name="Li Y."/>
            <person name="Chen G.-Z."/>
            <person name="Liu X.-D."/>
            <person name="Liao X.-Y."/>
            <person name="Jiang Y.-T."/>
            <person name="Yu X."/>
            <person name="Hao Y."/>
            <person name="Huang J."/>
            <person name="Zhao X.-W."/>
            <person name="Ke S."/>
            <person name="Chen Y.-Y."/>
            <person name="Wu W.-L."/>
            <person name="Hsu J.-L."/>
            <person name="Lin Y.-F."/>
            <person name="Huang M.-D."/>
            <person name="Li C.-Y."/>
            <person name="Huang L."/>
            <person name="Wang Z.-W."/>
            <person name="Zhao X."/>
            <person name="Zhong W.-Y."/>
            <person name="Peng D.-H."/>
            <person name="Ahmad S."/>
            <person name="Lan S."/>
            <person name="Zhang J.-S."/>
            <person name="Tsai W.-C."/>
            <person name="Van De Peer Y."/>
            <person name="Liu Z.-J."/>
        </authorList>
    </citation>
    <scope>NUCLEOTIDE SEQUENCE</scope>
    <source>
        <strain evidence="5">CP</strain>
        <tissue evidence="5">Leaves</tissue>
    </source>
</reference>
<organism evidence="5 6">
    <name type="scientific">Acorus calamus</name>
    <name type="common">Sweet flag</name>
    <dbReference type="NCBI Taxonomy" id="4465"/>
    <lineage>
        <taxon>Eukaryota</taxon>
        <taxon>Viridiplantae</taxon>
        <taxon>Streptophyta</taxon>
        <taxon>Embryophyta</taxon>
        <taxon>Tracheophyta</taxon>
        <taxon>Spermatophyta</taxon>
        <taxon>Magnoliopsida</taxon>
        <taxon>Liliopsida</taxon>
        <taxon>Acoraceae</taxon>
        <taxon>Acorus</taxon>
    </lineage>
</organism>
<name>A0AAV9DJS7_ACOCL</name>
<evidence type="ECO:0000313" key="6">
    <source>
        <dbReference type="Proteomes" id="UP001180020"/>
    </source>
</evidence>
<comment type="similarity">
    <text evidence="1">Belongs to the leguminous lectin family.</text>
</comment>
<evidence type="ECO:0000256" key="1">
    <source>
        <dbReference type="ARBA" id="ARBA00007606"/>
    </source>
</evidence>
<dbReference type="SUPFAM" id="SSF49899">
    <property type="entry name" value="Concanavalin A-like lectins/glucanases"/>
    <property type="match status" value="1"/>
</dbReference>
<evidence type="ECO:0000259" key="4">
    <source>
        <dbReference type="Pfam" id="PF00139"/>
    </source>
</evidence>
<dbReference type="Gene3D" id="2.60.120.200">
    <property type="match status" value="1"/>
</dbReference>
<keyword evidence="6" id="KW-1185">Reference proteome</keyword>
<dbReference type="AlphaFoldDB" id="A0AAV9DJS7"/>
<proteinExistence type="inferred from homology"/>
<dbReference type="PANTHER" id="PTHR32401:SF49">
    <property type="entry name" value="OS10G0129200 PROTEIN"/>
    <property type="match status" value="1"/>
</dbReference>
<accession>A0AAV9DJS7</accession>
<dbReference type="InterPro" id="IPR001220">
    <property type="entry name" value="Legume_lectin_dom"/>
</dbReference>
<dbReference type="InterPro" id="IPR050258">
    <property type="entry name" value="Leguminous_Lectin"/>
</dbReference>
<dbReference type="GO" id="GO:0030246">
    <property type="term" value="F:carbohydrate binding"/>
    <property type="evidence" value="ECO:0007669"/>
    <property type="project" value="UniProtKB-KW"/>
</dbReference>
<dbReference type="InterPro" id="IPR013320">
    <property type="entry name" value="ConA-like_dom_sf"/>
</dbReference>
<evidence type="ECO:0000313" key="5">
    <source>
        <dbReference type="EMBL" id="KAK1301044.1"/>
    </source>
</evidence>
<evidence type="ECO:0000256" key="2">
    <source>
        <dbReference type="ARBA" id="ARBA00022734"/>
    </source>
</evidence>
<comment type="caution">
    <text evidence="5">The sequence shown here is derived from an EMBL/GenBank/DDBJ whole genome shotgun (WGS) entry which is preliminary data.</text>
</comment>
<dbReference type="EMBL" id="JAUJYO010000013">
    <property type="protein sequence ID" value="KAK1301044.1"/>
    <property type="molecule type" value="Genomic_DNA"/>
</dbReference>
<feature type="chain" id="PRO_5043888747" description="Legume lectin domain-containing protein" evidence="3">
    <location>
        <begin position="26"/>
        <end position="177"/>
    </location>
</feature>
<sequence length="177" mass="19798">MALSSLHSLIILNSLLFNFPLYVHSIHFSFPTFDSNKQGGLEYQIDASLQNGFIQLTRNRVDQSIGYSIGRVTYPQRLHLWDPITRELADFTTRFSFIINSVNSSADGTNIYQPGDGLAFFLSPNSTRPLNGTGGYLGLVNQSSVFNSSASPFVAVEFDTFQNYWDSNANQVGRPWL</sequence>
<keyword evidence="2" id="KW-0430">Lectin</keyword>
<gene>
    <name evidence="5" type="ORF">QJS10_CPB13g00283</name>
</gene>
<dbReference type="Pfam" id="PF00139">
    <property type="entry name" value="Lectin_legB"/>
    <property type="match status" value="1"/>
</dbReference>
<keyword evidence="3" id="KW-0732">Signal</keyword>
<dbReference type="InterPro" id="IPR019825">
    <property type="entry name" value="Lectin_legB_Mn/Ca_BS"/>
</dbReference>
<reference evidence="5" key="1">
    <citation type="journal article" date="2023" name="Nat. Commun.">
        <title>Diploid and tetraploid genomes of Acorus and the evolution of monocots.</title>
        <authorList>
            <person name="Ma L."/>
            <person name="Liu K.W."/>
            <person name="Li Z."/>
            <person name="Hsiao Y.Y."/>
            <person name="Qi Y."/>
            <person name="Fu T."/>
            <person name="Tang G.D."/>
            <person name="Zhang D."/>
            <person name="Sun W.H."/>
            <person name="Liu D.K."/>
            <person name="Li Y."/>
            <person name="Chen G.Z."/>
            <person name="Liu X.D."/>
            <person name="Liao X.Y."/>
            <person name="Jiang Y.T."/>
            <person name="Yu X."/>
            <person name="Hao Y."/>
            <person name="Huang J."/>
            <person name="Zhao X.W."/>
            <person name="Ke S."/>
            <person name="Chen Y.Y."/>
            <person name="Wu W.L."/>
            <person name="Hsu J.L."/>
            <person name="Lin Y.F."/>
            <person name="Huang M.D."/>
            <person name="Li C.Y."/>
            <person name="Huang L."/>
            <person name="Wang Z.W."/>
            <person name="Zhao X."/>
            <person name="Zhong W.Y."/>
            <person name="Peng D.H."/>
            <person name="Ahmad S."/>
            <person name="Lan S."/>
            <person name="Zhang J.S."/>
            <person name="Tsai W.C."/>
            <person name="Van de Peer Y."/>
            <person name="Liu Z.J."/>
        </authorList>
    </citation>
    <scope>NUCLEOTIDE SEQUENCE</scope>
    <source>
        <strain evidence="5">CP</strain>
    </source>
</reference>